<dbReference type="Proteomes" id="UP000316659">
    <property type="component" value="Unassembled WGS sequence"/>
</dbReference>
<dbReference type="EMBL" id="BJNZ01000010">
    <property type="protein sequence ID" value="GED10011.1"/>
    <property type="molecule type" value="Genomic_DNA"/>
</dbReference>
<feature type="compositionally biased region" description="Low complexity" evidence="1">
    <location>
        <begin position="205"/>
        <end position="216"/>
    </location>
</feature>
<evidence type="ECO:0000313" key="3">
    <source>
        <dbReference type="EMBL" id="GED10011.1"/>
    </source>
</evidence>
<dbReference type="SUPFAM" id="SSF50475">
    <property type="entry name" value="FMN-binding split barrel"/>
    <property type="match status" value="1"/>
</dbReference>
<dbReference type="Pfam" id="PF01243">
    <property type="entry name" value="PNPOx_N"/>
    <property type="match status" value="1"/>
</dbReference>
<reference evidence="3 4" key="1">
    <citation type="submission" date="2019-06" db="EMBL/GenBank/DDBJ databases">
        <title>Whole genome shotgun sequence of Cellulosimicrobium cellulans NBRC 15516.</title>
        <authorList>
            <person name="Hosoyama A."/>
            <person name="Uohara A."/>
            <person name="Ohji S."/>
            <person name="Ichikawa N."/>
        </authorList>
    </citation>
    <scope>NUCLEOTIDE SEQUENCE [LARGE SCALE GENOMIC DNA]</scope>
    <source>
        <strain evidence="3 4">NBRC 15516</strain>
    </source>
</reference>
<feature type="region of interest" description="Disordered" evidence="1">
    <location>
        <begin position="194"/>
        <end position="216"/>
    </location>
</feature>
<feature type="domain" description="Pyridoxamine 5'-phosphate oxidase N-terminal" evidence="2">
    <location>
        <begin position="27"/>
        <end position="154"/>
    </location>
</feature>
<evidence type="ECO:0000259" key="2">
    <source>
        <dbReference type="Pfam" id="PF01243"/>
    </source>
</evidence>
<name>A0A4Y4E5V3_CELCE</name>
<comment type="caution">
    <text evidence="3">The sequence shown here is derived from an EMBL/GenBank/DDBJ whole genome shotgun (WGS) entry which is preliminary data.</text>
</comment>
<dbReference type="InterPro" id="IPR011576">
    <property type="entry name" value="Pyridox_Oxase_N"/>
</dbReference>
<dbReference type="PANTHER" id="PTHR39336:SF1">
    <property type="entry name" value="PYRIDOXAMINE PHOSPHATE OXIDASE FAMILY PROTEIN (AFU_ORTHOLOGUE AFUA_6G11440)"/>
    <property type="match status" value="1"/>
</dbReference>
<dbReference type="PANTHER" id="PTHR39336">
    <property type="entry name" value="PYRIDOXAMINE PHOSPHATE OXIDASE FAMILY PROTEIN (AFU_ORTHOLOGUE AFUA_6G11440)"/>
    <property type="match status" value="1"/>
</dbReference>
<evidence type="ECO:0000256" key="1">
    <source>
        <dbReference type="SAM" id="MobiDB-lite"/>
    </source>
</evidence>
<dbReference type="Gene3D" id="2.30.110.10">
    <property type="entry name" value="Electron Transport, Fmn-binding Protein, Chain A"/>
    <property type="match status" value="1"/>
</dbReference>
<accession>A0A4Y4E5V3</accession>
<organism evidence="3 4">
    <name type="scientific">Cellulosimicrobium cellulans</name>
    <name type="common">Arthrobacter luteus</name>
    <dbReference type="NCBI Taxonomy" id="1710"/>
    <lineage>
        <taxon>Bacteria</taxon>
        <taxon>Bacillati</taxon>
        <taxon>Actinomycetota</taxon>
        <taxon>Actinomycetes</taxon>
        <taxon>Micrococcales</taxon>
        <taxon>Promicromonosporaceae</taxon>
        <taxon>Cellulosimicrobium</taxon>
    </lineage>
</organism>
<gene>
    <name evidence="3" type="ORF">CCE02nite_20100</name>
</gene>
<sequence>MLIHRTLPTPSDAGARLALMGTVHAEITDRLAAFVLAQPVFFVGTAPLAADGHVNVSPKGMAGTFAVLDPHRVAYLDYTGSGAEAPAHLRENGRVVVMFCAFTGPPTIVRFHGTGRYVEAGSAGFDALRGHFAKAETAGQRGIVVVDVTRVSDSCGFSVPHLELVEDRDLLDRWADRKTPEQLDAYRVTKNSTSIDGLPAIGEPASTSSRSSATSR</sequence>
<dbReference type="AlphaFoldDB" id="A0A4Y4E5V3"/>
<protein>
    <recommendedName>
        <fullName evidence="2">Pyridoxamine 5'-phosphate oxidase N-terminal domain-containing protein</fullName>
    </recommendedName>
</protein>
<evidence type="ECO:0000313" key="4">
    <source>
        <dbReference type="Proteomes" id="UP000316659"/>
    </source>
</evidence>
<dbReference type="InterPro" id="IPR012349">
    <property type="entry name" value="Split_barrel_FMN-bd"/>
</dbReference>
<proteinExistence type="predicted"/>